<feature type="transmembrane region" description="Helical" evidence="1">
    <location>
        <begin position="436"/>
        <end position="453"/>
    </location>
</feature>
<proteinExistence type="predicted"/>
<evidence type="ECO:0000313" key="3">
    <source>
        <dbReference type="EMBL" id="BCT76952.1"/>
    </source>
</evidence>
<gene>
    <name evidence="3" type="ORF">SCMU_27940</name>
</gene>
<keyword evidence="1" id="KW-0812">Transmembrane</keyword>
<feature type="transmembrane region" description="Helical" evidence="1">
    <location>
        <begin position="157"/>
        <end position="179"/>
    </location>
</feature>
<reference evidence="3 4" key="1">
    <citation type="journal article" date="2021" name="J. Biosci. Bioeng.">
        <title>Identification and characterization of a chc gene cluster responsible for the aromatization pathway of cyclohexanecarboxylate degradation in Sinomonas cyclohexanicum ATCC 51369.</title>
        <authorList>
            <person name="Yamamoto T."/>
            <person name="Hasegawa Y."/>
            <person name="Lau P.C.K."/>
            <person name="Iwaki H."/>
        </authorList>
    </citation>
    <scope>NUCLEOTIDE SEQUENCE [LARGE SCALE GENOMIC DNA]</scope>
    <source>
        <strain evidence="3 4">ATCC 51369</strain>
    </source>
</reference>
<feature type="transmembrane region" description="Helical" evidence="1">
    <location>
        <begin position="316"/>
        <end position="338"/>
    </location>
</feature>
<feature type="transmembrane region" description="Helical" evidence="1">
    <location>
        <begin position="199"/>
        <end position="220"/>
    </location>
</feature>
<sequence>MSAAQQTVRRLIVYLLLFALVVIAAIGLSGLLTRALDMSPVLVGSTAGGLALSLAFTVIGGPLAAVLWWFLFRRLGDQAERSALSWGLYIAGLYTAALVTAASELLALLASLTEGRTQGWNGFLAIGLVWLAVWLWHRWMWRHPGKGPLRLPDVPAILGAAYGLVLGASMAAAALGGLLEQAVGTVTGASTIAGTLEGVPWWRSVLASVIWAAGGALVWIWHWYGEGGRRLRTGLSDVALVLVGIFGAGAATLGGAGTALFVVLRLLFDRGPEPLALLLEPLPPALAAAAAGGLVWAYHWPLVAVRGAAARQAARLVTAGVAVVGAASGIGVIVNAVLSLATPTLAGTNALTLLLGGIASLAVGGTVWWLVWKPTRALSEPVSVRPAGRRVYLVVIFGVSAVAALVTLLVIGYQVFQFALSAGGGVSLVGRVRAPLGILVATALAAGYHFAVWRHDRAALSAVQGPRRTGGRVFLVTSLDPAPFARAIEDATGATVKVWRRAEAPAGAAPASVRATLPPAGDGEHVAVPAPAPEDVARALSGIVAKRVLVLVGPAERIEVVSLED</sequence>
<dbReference type="Proteomes" id="UP001319861">
    <property type="component" value="Chromosome"/>
</dbReference>
<feature type="domain" description="DUF5671" evidence="2">
    <location>
        <begin position="315"/>
        <end position="443"/>
    </location>
</feature>
<dbReference type="InterPro" id="IPR043728">
    <property type="entry name" value="DUF5671"/>
</dbReference>
<evidence type="ECO:0000313" key="4">
    <source>
        <dbReference type="Proteomes" id="UP001319861"/>
    </source>
</evidence>
<accession>A0ABM7PXC8</accession>
<dbReference type="EMBL" id="AP024525">
    <property type="protein sequence ID" value="BCT76952.1"/>
    <property type="molecule type" value="Genomic_DNA"/>
</dbReference>
<keyword evidence="1" id="KW-0472">Membrane</keyword>
<feature type="domain" description="DUF5671" evidence="2">
    <location>
        <begin position="10"/>
        <end position="115"/>
    </location>
</feature>
<name>A0ABM7PXC8_SINCY</name>
<feature type="transmembrane region" description="Helical" evidence="1">
    <location>
        <begin position="350"/>
        <end position="371"/>
    </location>
</feature>
<feature type="transmembrane region" description="Helical" evidence="1">
    <location>
        <begin position="118"/>
        <end position="136"/>
    </location>
</feature>
<feature type="transmembrane region" description="Helical" evidence="1">
    <location>
        <begin position="52"/>
        <end position="72"/>
    </location>
</feature>
<feature type="transmembrane region" description="Helical" evidence="1">
    <location>
        <begin position="284"/>
        <end position="304"/>
    </location>
</feature>
<feature type="transmembrane region" description="Helical" evidence="1">
    <location>
        <begin position="12"/>
        <end position="32"/>
    </location>
</feature>
<evidence type="ECO:0000256" key="1">
    <source>
        <dbReference type="SAM" id="Phobius"/>
    </source>
</evidence>
<feature type="transmembrane region" description="Helical" evidence="1">
    <location>
        <begin position="240"/>
        <end position="264"/>
    </location>
</feature>
<protein>
    <recommendedName>
        <fullName evidence="2">DUF5671 domain-containing protein</fullName>
    </recommendedName>
</protein>
<dbReference type="Pfam" id="PF18920">
    <property type="entry name" value="DUF5671"/>
    <property type="match status" value="2"/>
</dbReference>
<feature type="transmembrane region" description="Helical" evidence="1">
    <location>
        <begin position="391"/>
        <end position="416"/>
    </location>
</feature>
<keyword evidence="1" id="KW-1133">Transmembrane helix</keyword>
<organism evidence="3 4">
    <name type="scientific">Sinomonas cyclohexanicum</name>
    <name type="common">Corynebacterium cyclohexanicum</name>
    <dbReference type="NCBI Taxonomy" id="322009"/>
    <lineage>
        <taxon>Bacteria</taxon>
        <taxon>Bacillati</taxon>
        <taxon>Actinomycetota</taxon>
        <taxon>Actinomycetes</taxon>
        <taxon>Micrococcales</taxon>
        <taxon>Micrococcaceae</taxon>
        <taxon>Sinomonas</taxon>
    </lineage>
</organism>
<evidence type="ECO:0000259" key="2">
    <source>
        <dbReference type="Pfam" id="PF18920"/>
    </source>
</evidence>
<dbReference type="RefSeq" id="WP_229229709.1">
    <property type="nucleotide sequence ID" value="NZ_AP024525.1"/>
</dbReference>
<feature type="transmembrane region" description="Helical" evidence="1">
    <location>
        <begin position="84"/>
        <end position="112"/>
    </location>
</feature>
<keyword evidence="4" id="KW-1185">Reference proteome</keyword>